<evidence type="ECO:0000256" key="1">
    <source>
        <dbReference type="SAM" id="Phobius"/>
    </source>
</evidence>
<protein>
    <submittedName>
        <fullName evidence="2">Uncharacterized protein</fullName>
    </submittedName>
</protein>
<sequence length="538" mass="60647">MITGKIGSMAMSKEEIEAAKKKLGLDKPKKVEALGLCQANNCSKPATKACKYCRRFFCEVHSKPRLAISPNYIWSIDKSDAEKFNKYNEDWQAKDGHTCLEYTKEWNDNHEKSKAEEYKKINSAYDSLFSRRQNNTRYKRNYGNQSTERSYAKHAEYDRHTRKINKAYLSFFYDEQLLKKALIFSIIITMLDTFPLGLISMGRPTPNIGVLFESKFVIDFVVIFVIFAVYRKVAARQLSYWTGMTIGIISAVILLDVINFTQIVSVPDFIVVLLALFILSYAGILVGKGLNGRAYGNKRRAMVYLGKAILIVLGIIILADSSLLALNFIKTGAILGSNAYNITNILHSGVGDLNNIENSTRLAPINSTWATAFFRNVSKRRGETYNYCANLSDFAKIRFNTMVQDYGISHYGYAEDFNRTWPNGVRYGDEIYQGFGEEVFYPVGYTPSNYVQYIIAAAPLHWQELIDTNLTAYGYYIGNGPAYEILGPNGGYTECPVTEIPGPNINISQYFAGYGCSVEVANLTYFVIELAPFCPPIG</sequence>
<feature type="transmembrane region" description="Helical" evidence="1">
    <location>
        <begin position="181"/>
        <end position="202"/>
    </location>
</feature>
<reference evidence="2 3" key="2">
    <citation type="journal article" date="2010" name="Proc. Natl. Acad. Sci. U.S.A.">
        <title>Enigmatic, ultrasmall, uncultivated Archaea.</title>
        <authorList>
            <person name="Baker B.J."/>
            <person name="Comolli L.R."/>
            <person name="Dick G.J."/>
            <person name="Hauser L.J."/>
            <person name="Hyatt D."/>
            <person name="Dill B.D."/>
            <person name="Land M.L."/>
            <person name="Verberkmoes N.C."/>
            <person name="Hettich R.L."/>
            <person name="Banfield J.F."/>
        </authorList>
    </citation>
    <scope>NUCLEOTIDE SEQUENCE [LARGE SCALE GENOMIC DNA]</scope>
    <source>
        <strain evidence="2">ARMAN-2</strain>
    </source>
</reference>
<dbReference type="AlphaFoldDB" id="C7DHR2"/>
<keyword evidence="1" id="KW-0472">Membrane</keyword>
<name>C7DHR2_MICA2</name>
<evidence type="ECO:0000313" key="2">
    <source>
        <dbReference type="EMBL" id="EET90164.1"/>
    </source>
</evidence>
<feature type="transmembrane region" description="Helical" evidence="1">
    <location>
        <begin position="208"/>
        <end position="229"/>
    </location>
</feature>
<gene>
    <name evidence="2" type="ORF">UNLARM2_0604</name>
</gene>
<evidence type="ECO:0000313" key="3">
    <source>
        <dbReference type="Proteomes" id="UP000332487"/>
    </source>
</evidence>
<organism evidence="2 3">
    <name type="scientific">Candidatus Micrarchaeum acidiphilum ARMAN-2</name>
    <dbReference type="NCBI Taxonomy" id="425595"/>
    <lineage>
        <taxon>Archaea</taxon>
        <taxon>Candidatus Micrarchaeota</taxon>
        <taxon>Candidatus Micrarchaeia</taxon>
        <taxon>Candidatus Micrarchaeales</taxon>
        <taxon>Candidatus Micrarchaeaceae</taxon>
        <taxon>Candidatus Micrarchaeum</taxon>
    </lineage>
</organism>
<dbReference type="Proteomes" id="UP000332487">
    <property type="component" value="Unassembled WGS sequence"/>
</dbReference>
<feature type="transmembrane region" description="Helical" evidence="1">
    <location>
        <begin position="241"/>
        <end position="263"/>
    </location>
</feature>
<feature type="transmembrane region" description="Helical" evidence="1">
    <location>
        <begin position="308"/>
        <end position="329"/>
    </location>
</feature>
<proteinExistence type="predicted"/>
<reference evidence="2 3" key="1">
    <citation type="journal article" date="2009" name="Genome Biol.">
        <title>Community-wide analysis of microbial genome sequence signatures.</title>
        <authorList>
            <person name="Dick G.J."/>
            <person name="Andersson A.F."/>
            <person name="Baker B.J."/>
            <person name="Simmons S.L."/>
            <person name="Thomas B.C."/>
            <person name="Yelton A.P."/>
            <person name="Banfield J.F."/>
        </authorList>
    </citation>
    <scope>NUCLEOTIDE SEQUENCE [LARGE SCALE GENOMIC DNA]</scope>
    <source>
        <strain evidence="2">ARMAN-2</strain>
    </source>
</reference>
<accession>C7DHR2</accession>
<dbReference type="EMBL" id="GG697240">
    <property type="protein sequence ID" value="EET90164.1"/>
    <property type="molecule type" value="Genomic_DNA"/>
</dbReference>
<keyword evidence="1" id="KW-1133">Transmembrane helix</keyword>
<keyword evidence="1" id="KW-0812">Transmembrane</keyword>
<keyword evidence="3" id="KW-1185">Reference proteome</keyword>
<feature type="transmembrane region" description="Helical" evidence="1">
    <location>
        <begin position="269"/>
        <end position="287"/>
    </location>
</feature>